<protein>
    <recommendedName>
        <fullName evidence="1">DUF4440 domain-containing protein</fullName>
    </recommendedName>
</protein>
<dbReference type="Proteomes" id="UP000051955">
    <property type="component" value="Unassembled WGS sequence"/>
</dbReference>
<dbReference type="SUPFAM" id="SSF54427">
    <property type="entry name" value="NTF2-like"/>
    <property type="match status" value="1"/>
</dbReference>
<dbReference type="PATRIC" id="fig|1423715.3.peg.2542"/>
<dbReference type="InterPro" id="IPR027843">
    <property type="entry name" value="DUF4440"/>
</dbReference>
<dbReference type="Gene3D" id="3.10.450.50">
    <property type="match status" value="1"/>
</dbReference>
<evidence type="ECO:0000313" key="3">
    <source>
        <dbReference type="Proteomes" id="UP000051955"/>
    </source>
</evidence>
<dbReference type="AlphaFoldDB" id="A0A0R1LQV6"/>
<evidence type="ECO:0000313" key="2">
    <source>
        <dbReference type="EMBL" id="KRK96003.1"/>
    </source>
</evidence>
<organism evidence="2 3">
    <name type="scientific">Levilactobacillus acidifarinae DSM 19394 = JCM 15949</name>
    <dbReference type="NCBI Taxonomy" id="1423715"/>
    <lineage>
        <taxon>Bacteria</taxon>
        <taxon>Bacillati</taxon>
        <taxon>Bacillota</taxon>
        <taxon>Bacilli</taxon>
        <taxon>Lactobacillales</taxon>
        <taxon>Lactobacillaceae</taxon>
        <taxon>Levilactobacillus</taxon>
    </lineage>
</organism>
<dbReference type="RefSeq" id="WP_057801325.1">
    <property type="nucleotide sequence ID" value="NZ_AZDV01000005.1"/>
</dbReference>
<reference evidence="2 3" key="1">
    <citation type="journal article" date="2015" name="Genome Announc.">
        <title>Expanding the biotechnology potential of lactobacilli through comparative genomics of 213 strains and associated genera.</title>
        <authorList>
            <person name="Sun Z."/>
            <person name="Harris H.M."/>
            <person name="McCann A."/>
            <person name="Guo C."/>
            <person name="Argimon S."/>
            <person name="Zhang W."/>
            <person name="Yang X."/>
            <person name="Jeffery I.B."/>
            <person name="Cooney J.C."/>
            <person name="Kagawa T.F."/>
            <person name="Liu W."/>
            <person name="Song Y."/>
            <person name="Salvetti E."/>
            <person name="Wrobel A."/>
            <person name="Rasinkangas P."/>
            <person name="Parkhill J."/>
            <person name="Rea M.C."/>
            <person name="O'Sullivan O."/>
            <person name="Ritari J."/>
            <person name="Douillard F.P."/>
            <person name="Paul Ross R."/>
            <person name="Yang R."/>
            <person name="Briner A.E."/>
            <person name="Felis G.E."/>
            <person name="de Vos W.M."/>
            <person name="Barrangou R."/>
            <person name="Klaenhammer T.R."/>
            <person name="Caufield P.W."/>
            <person name="Cui Y."/>
            <person name="Zhang H."/>
            <person name="O'Toole P.W."/>
        </authorList>
    </citation>
    <scope>NUCLEOTIDE SEQUENCE [LARGE SCALE GENOMIC DNA]</scope>
    <source>
        <strain evidence="2 3">DSM 19394</strain>
    </source>
</reference>
<evidence type="ECO:0000259" key="1">
    <source>
        <dbReference type="Pfam" id="PF14534"/>
    </source>
</evidence>
<name>A0A0R1LQV6_9LACO</name>
<feature type="domain" description="DUF4440" evidence="1">
    <location>
        <begin position="10"/>
        <end position="116"/>
    </location>
</feature>
<comment type="caution">
    <text evidence="2">The sequence shown here is derived from an EMBL/GenBank/DDBJ whole genome shotgun (WGS) entry which is preliminary data.</text>
</comment>
<proteinExistence type="predicted"/>
<dbReference type="Pfam" id="PF14534">
    <property type="entry name" value="DUF4440"/>
    <property type="match status" value="1"/>
</dbReference>
<accession>A0A0R1LQV6</accession>
<keyword evidence="3" id="KW-1185">Reference proteome</keyword>
<dbReference type="InterPro" id="IPR032710">
    <property type="entry name" value="NTF2-like_dom_sf"/>
</dbReference>
<sequence length="124" mass="14166">MLTVSEDQQITQVIHQQTQALITGDRDQLTRLIAPDAQFTHITGARQSRDDWLQQIKRGRMAYLASQEEELTVTRTGTTAQVVSRQQLTARIYGFQQTWPLESHTTLAKRHGQWLITASSAKLY</sequence>
<dbReference type="EMBL" id="AZDV01000005">
    <property type="protein sequence ID" value="KRK96003.1"/>
    <property type="molecule type" value="Genomic_DNA"/>
</dbReference>
<gene>
    <name evidence="2" type="ORF">FD25_GL002464</name>
</gene>
<dbReference type="STRING" id="1423715.FD25_GL002464"/>